<sequence length="63" mass="7496">MEKYCSKLLANQLKRKTNNERADSPGTRQVARLTFVVWRAFRDEKTFHARERIDRRNSNAVSE</sequence>
<name>A0A154PMV0_DUFNO</name>
<accession>A0A154PMV0</accession>
<organism evidence="1 2">
    <name type="scientific">Dufourea novaeangliae</name>
    <name type="common">Sweat bee</name>
    <dbReference type="NCBI Taxonomy" id="178035"/>
    <lineage>
        <taxon>Eukaryota</taxon>
        <taxon>Metazoa</taxon>
        <taxon>Ecdysozoa</taxon>
        <taxon>Arthropoda</taxon>
        <taxon>Hexapoda</taxon>
        <taxon>Insecta</taxon>
        <taxon>Pterygota</taxon>
        <taxon>Neoptera</taxon>
        <taxon>Endopterygota</taxon>
        <taxon>Hymenoptera</taxon>
        <taxon>Apocrita</taxon>
        <taxon>Aculeata</taxon>
        <taxon>Apoidea</taxon>
        <taxon>Anthophila</taxon>
        <taxon>Halictidae</taxon>
        <taxon>Rophitinae</taxon>
        <taxon>Dufourea</taxon>
    </lineage>
</organism>
<evidence type="ECO:0000313" key="1">
    <source>
        <dbReference type="EMBL" id="KZC13211.1"/>
    </source>
</evidence>
<gene>
    <name evidence="1" type="ORF">WN55_05888</name>
</gene>
<dbReference type="AlphaFoldDB" id="A0A154PMV0"/>
<proteinExistence type="predicted"/>
<evidence type="ECO:0000313" key="2">
    <source>
        <dbReference type="Proteomes" id="UP000076502"/>
    </source>
</evidence>
<dbReference type="Proteomes" id="UP000076502">
    <property type="component" value="Unassembled WGS sequence"/>
</dbReference>
<keyword evidence="2" id="KW-1185">Reference proteome</keyword>
<reference evidence="1 2" key="1">
    <citation type="submission" date="2015-07" db="EMBL/GenBank/DDBJ databases">
        <title>The genome of Dufourea novaeangliae.</title>
        <authorList>
            <person name="Pan H."/>
            <person name="Kapheim K."/>
        </authorList>
    </citation>
    <scope>NUCLEOTIDE SEQUENCE [LARGE SCALE GENOMIC DNA]</scope>
    <source>
        <strain evidence="1">0120121106</strain>
        <tissue evidence="1">Whole body</tissue>
    </source>
</reference>
<dbReference type="EMBL" id="KQ434995">
    <property type="protein sequence ID" value="KZC13211.1"/>
    <property type="molecule type" value="Genomic_DNA"/>
</dbReference>
<protein>
    <submittedName>
        <fullName evidence="1">Uncharacterized protein</fullName>
    </submittedName>
</protein>